<reference evidence="9" key="1">
    <citation type="journal article" date="2004" name="Nature">
        <title>Genome duplication in the teleost fish Tetraodon nigroviridis reveals the early vertebrate proto-karyotype.</title>
        <authorList>
            <person name="Jaillon O."/>
            <person name="Aury J.-M."/>
            <person name="Brunet F."/>
            <person name="Petit J.-L."/>
            <person name="Stange-Thomann N."/>
            <person name="Mauceli E."/>
            <person name="Bouneau L."/>
            <person name="Fischer C."/>
            <person name="Ozouf-Costaz C."/>
            <person name="Bernot A."/>
            <person name="Nicaud S."/>
            <person name="Jaffe D."/>
            <person name="Fisher S."/>
            <person name="Lutfalla G."/>
            <person name="Dossat C."/>
            <person name="Segurens B."/>
            <person name="Dasilva C."/>
            <person name="Salanoubat M."/>
            <person name="Levy M."/>
            <person name="Boudet N."/>
            <person name="Castellano S."/>
            <person name="Anthouard V."/>
            <person name="Jubin C."/>
            <person name="Castelli V."/>
            <person name="Katinka M."/>
            <person name="Vacherie B."/>
            <person name="Biemont C."/>
            <person name="Skalli Z."/>
            <person name="Cattolico L."/>
            <person name="Poulain J."/>
            <person name="De Berardinis V."/>
            <person name="Cruaud C."/>
            <person name="Duprat S."/>
            <person name="Brottier P."/>
            <person name="Coutanceau J.-P."/>
            <person name="Gouzy J."/>
            <person name="Parra G."/>
            <person name="Lardier G."/>
            <person name="Chapple C."/>
            <person name="McKernan K.J."/>
            <person name="McEwan P."/>
            <person name="Bosak S."/>
            <person name="Kellis M."/>
            <person name="Volff J.-N."/>
            <person name="Guigo R."/>
            <person name="Zody M.C."/>
            <person name="Mesirov J."/>
            <person name="Lindblad-Toh K."/>
            <person name="Birren B."/>
            <person name="Nusbaum C."/>
            <person name="Kahn D."/>
            <person name="Robinson-Rechavi M."/>
            <person name="Laudet V."/>
            <person name="Schachter V."/>
            <person name="Quetier F."/>
            <person name="Saurin W."/>
            <person name="Scarpelli C."/>
            <person name="Wincker P."/>
            <person name="Lander E.S."/>
            <person name="Weissenbach J."/>
            <person name="Roest Crollius H."/>
        </authorList>
    </citation>
    <scope>NUCLEOTIDE SEQUENCE [LARGE SCALE GENOMIC DNA]</scope>
</reference>
<dbReference type="OrthoDB" id="9903238at2759"/>
<organism evidence="9">
    <name type="scientific">Tetraodon nigroviridis</name>
    <name type="common">Spotted green pufferfish</name>
    <name type="synonym">Chelonodon nigroviridis</name>
    <dbReference type="NCBI Taxonomy" id="99883"/>
    <lineage>
        <taxon>Eukaryota</taxon>
        <taxon>Metazoa</taxon>
        <taxon>Chordata</taxon>
        <taxon>Craniata</taxon>
        <taxon>Vertebrata</taxon>
        <taxon>Euteleostomi</taxon>
        <taxon>Actinopterygii</taxon>
        <taxon>Neopterygii</taxon>
        <taxon>Teleostei</taxon>
        <taxon>Neoteleostei</taxon>
        <taxon>Acanthomorphata</taxon>
        <taxon>Eupercaria</taxon>
        <taxon>Tetraodontiformes</taxon>
        <taxon>Tetradontoidea</taxon>
        <taxon>Tetraodontidae</taxon>
        <taxon>Tetraodon</taxon>
    </lineage>
</organism>
<evidence type="ECO:0000313" key="9">
    <source>
        <dbReference type="EMBL" id="CAF99560.1"/>
    </source>
</evidence>
<dbReference type="InterPro" id="IPR009095">
    <property type="entry name" value="TRADD_N"/>
</dbReference>
<evidence type="ECO:0000256" key="5">
    <source>
        <dbReference type="ARBA" id="ARBA00022703"/>
    </source>
</evidence>
<evidence type="ECO:0000259" key="8">
    <source>
        <dbReference type="PROSITE" id="PS50017"/>
    </source>
</evidence>
<sequence>WTGCAVLFLRSLSPNVNLLSLYKDHQEGKFTVFKVLKLTLIGKQPVRPVASCGGDRGLTLVSALGPDSARGLRGYEILKVHDADPLLGVEVKFVDVAACQQFLSSYGSGALHQSLSQHACRLLALPQELRVETQLKASTHVLDLCLDDLQCCLKHIHLSQPERLCDEEIDHLEQMLQSQALRPAQQLSSTNQQVESPVPNNCFRFQNRVFEDRILTAADVQSFSNGVGRQWKNVGRALGRSCRALKGPAIDNLAYEYEREGLYEQAYQLLNRFIQAEGRAAKLSRLVRALEDCKLTGLAENVLDI</sequence>
<keyword evidence="6" id="KW-0206">Cytoskeleton</keyword>
<dbReference type="Gene3D" id="1.10.533.10">
    <property type="entry name" value="Death Domain, Fas"/>
    <property type="match status" value="1"/>
</dbReference>
<dbReference type="PROSITE" id="PS50017">
    <property type="entry name" value="DEATH_DOMAIN"/>
    <property type="match status" value="1"/>
</dbReference>
<evidence type="ECO:0000256" key="6">
    <source>
        <dbReference type="ARBA" id="ARBA00023212"/>
    </source>
</evidence>
<dbReference type="AlphaFoldDB" id="Q4SIH2"/>
<dbReference type="GO" id="GO:0043123">
    <property type="term" value="P:positive regulation of canonical NF-kappaB signal transduction"/>
    <property type="evidence" value="ECO:0007669"/>
    <property type="project" value="InterPro"/>
</dbReference>
<dbReference type="Gene3D" id="3.30.70.680">
    <property type="entry name" value="TRADD, N-terminal domain"/>
    <property type="match status" value="1"/>
</dbReference>
<dbReference type="PANTHER" id="PTHR14913:SF0">
    <property type="entry name" value="TUMOR NECROSIS FACTOR RECEPTOR TYPE 1-ASSOCIATED DEATH DOMAIN PROTEIN"/>
    <property type="match status" value="1"/>
</dbReference>
<dbReference type="GO" id="GO:0002947">
    <property type="term" value="C:tumor necrosis factor receptor superfamily complex"/>
    <property type="evidence" value="ECO:0007669"/>
    <property type="project" value="TreeGrafter"/>
</dbReference>
<reference evidence="9" key="2">
    <citation type="submission" date="2004-02" db="EMBL/GenBank/DDBJ databases">
        <authorList>
            <consortium name="Genoscope"/>
            <consortium name="Whitehead Institute Centre for Genome Research"/>
        </authorList>
    </citation>
    <scope>NUCLEOTIDE SEQUENCE</scope>
</reference>
<dbReference type="GO" id="GO:0097191">
    <property type="term" value="P:extrinsic apoptotic signaling pathway"/>
    <property type="evidence" value="ECO:0007669"/>
    <property type="project" value="TreeGrafter"/>
</dbReference>
<dbReference type="InterPro" id="IPR036729">
    <property type="entry name" value="TRADD_N_sf"/>
</dbReference>
<dbReference type="GO" id="GO:0005068">
    <property type="term" value="F:transmembrane receptor protein tyrosine kinase adaptor activity"/>
    <property type="evidence" value="ECO:0007669"/>
    <property type="project" value="TreeGrafter"/>
</dbReference>
<keyword evidence="5" id="KW-0053">Apoptosis</keyword>
<keyword evidence="7" id="KW-0539">Nucleus</keyword>
<evidence type="ECO:0000256" key="4">
    <source>
        <dbReference type="ARBA" id="ARBA00022490"/>
    </source>
</evidence>
<proteinExistence type="predicted"/>
<dbReference type="PANTHER" id="PTHR14913">
    <property type="entry name" value="TUMOR NECROSIS FACTOR RECEPTOR TYPE 1-ASSOCIATED DEATH DOMAIN PROTEIN"/>
    <property type="match status" value="1"/>
</dbReference>
<feature type="domain" description="Death" evidence="8">
    <location>
        <begin position="216"/>
        <end position="305"/>
    </location>
</feature>
<evidence type="ECO:0000256" key="2">
    <source>
        <dbReference type="ARBA" id="ARBA00004245"/>
    </source>
</evidence>
<feature type="non-terminal residue" evidence="9">
    <location>
        <position position="1"/>
    </location>
</feature>
<dbReference type="GO" id="GO:0005856">
    <property type="term" value="C:cytoskeleton"/>
    <property type="evidence" value="ECO:0007669"/>
    <property type="project" value="UniProtKB-SubCell"/>
</dbReference>
<dbReference type="GO" id="GO:0005634">
    <property type="term" value="C:nucleus"/>
    <property type="evidence" value="ECO:0007669"/>
    <property type="project" value="UniProtKB-SubCell"/>
</dbReference>
<dbReference type="InterPro" id="IPR035712">
    <property type="entry name" value="TRADD"/>
</dbReference>
<comment type="caution">
    <text evidence="9">The sequence shown here is derived from an EMBL/GenBank/DDBJ whole genome shotgun (WGS) entry which is preliminary data.</text>
</comment>
<dbReference type="KEGG" id="tng:GSTEN00017689G001"/>
<dbReference type="Pfam" id="PF00531">
    <property type="entry name" value="Death"/>
    <property type="match status" value="1"/>
</dbReference>
<name>Q4SIH2_TETNG</name>
<dbReference type="InterPro" id="IPR000488">
    <property type="entry name" value="Death_dom"/>
</dbReference>
<gene>
    <name evidence="9" type="ORF">GSTENG00017689001</name>
</gene>
<dbReference type="EMBL" id="CAAE01014581">
    <property type="protein sequence ID" value="CAF99560.1"/>
    <property type="molecule type" value="Genomic_DNA"/>
</dbReference>
<evidence type="ECO:0000256" key="7">
    <source>
        <dbReference type="ARBA" id="ARBA00023242"/>
    </source>
</evidence>
<dbReference type="SUPFAM" id="SSF47986">
    <property type="entry name" value="DEATH domain"/>
    <property type="match status" value="1"/>
</dbReference>
<dbReference type="Pfam" id="PF09034">
    <property type="entry name" value="TRADD_N"/>
    <property type="match status" value="1"/>
</dbReference>
<feature type="non-terminal residue" evidence="9">
    <location>
        <position position="305"/>
    </location>
</feature>
<dbReference type="SMART" id="SM00005">
    <property type="entry name" value="DEATH"/>
    <property type="match status" value="1"/>
</dbReference>
<comment type="subcellular location">
    <subcellularLocation>
        <location evidence="2">Cytoplasm</location>
        <location evidence="2">Cytoskeleton</location>
    </subcellularLocation>
    <subcellularLocation>
        <location evidence="1">Nucleus</location>
    </subcellularLocation>
</comment>
<evidence type="ECO:0000256" key="1">
    <source>
        <dbReference type="ARBA" id="ARBA00004123"/>
    </source>
</evidence>
<keyword evidence="4" id="KW-0963">Cytoplasm</keyword>
<accession>Q4SIH2</accession>
<evidence type="ECO:0000256" key="3">
    <source>
        <dbReference type="ARBA" id="ARBA00015474"/>
    </source>
</evidence>
<protein>
    <recommendedName>
        <fullName evidence="3">Tumor necrosis factor receptor type 1-associated DEATH domain protein</fullName>
    </recommendedName>
</protein>
<dbReference type="SUPFAM" id="SSF55044">
    <property type="entry name" value="TRADD, N-terminal domain"/>
    <property type="match status" value="1"/>
</dbReference>
<dbReference type="InterPro" id="IPR011029">
    <property type="entry name" value="DEATH-like_dom_sf"/>
</dbReference>